<dbReference type="GO" id="GO:0016989">
    <property type="term" value="F:sigma factor antagonist activity"/>
    <property type="evidence" value="ECO:0007669"/>
    <property type="project" value="TreeGrafter"/>
</dbReference>
<organism evidence="3 4">
    <name type="scientific">Olleya namhaensis</name>
    <dbReference type="NCBI Taxonomy" id="1144750"/>
    <lineage>
        <taxon>Bacteria</taxon>
        <taxon>Pseudomonadati</taxon>
        <taxon>Bacteroidota</taxon>
        <taxon>Flavobacteriia</taxon>
        <taxon>Flavobacteriales</taxon>
        <taxon>Flavobacteriaceae</taxon>
    </lineage>
</organism>
<dbReference type="PANTHER" id="PTHR30273:SF2">
    <property type="entry name" value="PROTEIN FECR"/>
    <property type="match status" value="1"/>
</dbReference>
<dbReference type="Pfam" id="PF04773">
    <property type="entry name" value="FecR"/>
    <property type="match status" value="1"/>
</dbReference>
<dbReference type="AlphaFoldDB" id="A0A1I3RMI0"/>
<proteinExistence type="predicted"/>
<dbReference type="STRING" id="1144750.SAMN05443431_10830"/>
<feature type="domain" description="FecR protein" evidence="1">
    <location>
        <begin position="97"/>
        <end position="188"/>
    </location>
</feature>
<evidence type="ECO:0000313" key="3">
    <source>
        <dbReference type="EMBL" id="SFJ46979.1"/>
    </source>
</evidence>
<name>A0A1I3RMI0_9FLAO</name>
<dbReference type="PANTHER" id="PTHR30273">
    <property type="entry name" value="PERIPLASMIC SIGNAL SENSOR AND SIGMA FACTOR ACTIVATOR FECR-RELATED"/>
    <property type="match status" value="1"/>
</dbReference>
<evidence type="ECO:0000259" key="2">
    <source>
        <dbReference type="Pfam" id="PF16344"/>
    </source>
</evidence>
<dbReference type="Gene3D" id="3.55.50.30">
    <property type="match status" value="1"/>
</dbReference>
<dbReference type="Pfam" id="PF16344">
    <property type="entry name" value="FecR_C"/>
    <property type="match status" value="1"/>
</dbReference>
<dbReference type="Gene3D" id="2.60.120.1440">
    <property type="match status" value="1"/>
</dbReference>
<sequence length="299" mass="34002">MNKEELILKWLDNNLSPEELEAFKALEEYESITKLSNYTKEFKAPEFNTEAALQSTLSKLESKSVSKNKWFAPLLKVAAILAICFSTYYYTTTLDTTIATQYAEKTQINLPDHSKVNINALSKITYNKNQWDANKRNINLEGEAFFKVEKGSTFNVITDAGIVSVVGTQFNVKQRQNYFEVTCFEGIVSVTLKDQTTVLKAGDSFLIIDGNQIERLKTNSQQPDWINSVSSFISVPLKEVLAEFERQYNVKIEVNTITTSTLFSGKFTHNDINIALQSITQPLQLQYKKVNKTIILTRE</sequence>
<feature type="domain" description="Protein FecR C-terminal" evidence="2">
    <location>
        <begin position="232"/>
        <end position="296"/>
    </location>
</feature>
<dbReference type="PIRSF" id="PIRSF018266">
    <property type="entry name" value="FecR"/>
    <property type="match status" value="1"/>
</dbReference>
<evidence type="ECO:0000313" key="4">
    <source>
        <dbReference type="Proteomes" id="UP000199559"/>
    </source>
</evidence>
<dbReference type="Proteomes" id="UP000199559">
    <property type="component" value="Unassembled WGS sequence"/>
</dbReference>
<protein>
    <submittedName>
        <fullName evidence="3">FecR family protein</fullName>
    </submittedName>
</protein>
<evidence type="ECO:0000259" key="1">
    <source>
        <dbReference type="Pfam" id="PF04773"/>
    </source>
</evidence>
<reference evidence="4" key="1">
    <citation type="submission" date="2016-10" db="EMBL/GenBank/DDBJ databases">
        <authorList>
            <person name="Varghese N."/>
            <person name="Submissions S."/>
        </authorList>
    </citation>
    <scope>NUCLEOTIDE SEQUENCE [LARGE SCALE GENOMIC DNA]</scope>
    <source>
        <strain evidence="4">DSM 28881</strain>
    </source>
</reference>
<dbReference type="InterPro" id="IPR006860">
    <property type="entry name" value="FecR"/>
</dbReference>
<accession>A0A1I3RMI0</accession>
<dbReference type="InterPro" id="IPR032508">
    <property type="entry name" value="FecR_C"/>
</dbReference>
<keyword evidence="4" id="KW-1185">Reference proteome</keyword>
<dbReference type="EMBL" id="FORM01000008">
    <property type="protein sequence ID" value="SFJ46979.1"/>
    <property type="molecule type" value="Genomic_DNA"/>
</dbReference>
<dbReference type="InterPro" id="IPR012373">
    <property type="entry name" value="Ferrdict_sens_TM"/>
</dbReference>
<dbReference type="RefSeq" id="WP_090841223.1">
    <property type="nucleotide sequence ID" value="NZ_FORM01000008.1"/>
</dbReference>
<gene>
    <name evidence="3" type="ORF">SAMN05443431_10830</name>
</gene>